<keyword evidence="2" id="KW-0285">Flavoprotein</keyword>
<dbReference type="EMBL" id="QEQK01000013">
    <property type="protein sequence ID" value="PWN55104.1"/>
    <property type="molecule type" value="Genomic_DNA"/>
</dbReference>
<comment type="caution">
    <text evidence="5">The sequence shown here is derived from an EMBL/GenBank/DDBJ whole genome shotgun (WGS) entry which is preliminary data.</text>
</comment>
<name>A0A383XR50_9GAMM</name>
<dbReference type="GO" id="GO:0003955">
    <property type="term" value="F:NAD(P)H dehydrogenase (quinone) activity"/>
    <property type="evidence" value="ECO:0007669"/>
    <property type="project" value="TreeGrafter"/>
</dbReference>
<sequence length="187" mass="19403">MSKVLIVYATDYGHTQTCAEALARGVESAGGAAMLRAAGDATGDDVRAADALVLGSPSHMGSPDWKIKRFIDEHCSGLWMNNDGIGKVGAVFGTGSGYGNAGGGIELTLLALLNNLAELGMLLVPLPKNTTHYADGGLQWGPYARVHTADTMEPIEVSDAQQAVLTAHGANIARVADRVAGQTLFKP</sequence>
<evidence type="ECO:0000256" key="2">
    <source>
        <dbReference type="ARBA" id="ARBA00022630"/>
    </source>
</evidence>
<proteinExistence type="predicted"/>
<dbReference type="InterPro" id="IPR008254">
    <property type="entry name" value="Flavodoxin/NO_synth"/>
</dbReference>
<organism evidence="5 6">
    <name type="scientific">Abyssibacter profundi</name>
    <dbReference type="NCBI Taxonomy" id="2182787"/>
    <lineage>
        <taxon>Bacteria</taxon>
        <taxon>Pseudomonadati</taxon>
        <taxon>Pseudomonadota</taxon>
        <taxon>Gammaproteobacteria</taxon>
        <taxon>Chromatiales</taxon>
        <taxon>Oceanococcaceae</taxon>
        <taxon>Abyssibacter</taxon>
    </lineage>
</organism>
<keyword evidence="6" id="KW-1185">Reference proteome</keyword>
<accession>A0A383XR50</accession>
<dbReference type="AlphaFoldDB" id="A0A383XR50"/>
<evidence type="ECO:0000256" key="3">
    <source>
        <dbReference type="ARBA" id="ARBA00022643"/>
    </source>
</evidence>
<dbReference type="GO" id="GO:0009055">
    <property type="term" value="F:electron transfer activity"/>
    <property type="evidence" value="ECO:0007669"/>
    <property type="project" value="InterPro"/>
</dbReference>
<feature type="domain" description="Flavodoxin-like" evidence="4">
    <location>
        <begin position="4"/>
        <end position="145"/>
    </location>
</feature>
<dbReference type="Pfam" id="PF00258">
    <property type="entry name" value="Flavodoxin_1"/>
    <property type="match status" value="1"/>
</dbReference>
<keyword evidence="3" id="KW-0288">FMN</keyword>
<evidence type="ECO:0000313" key="5">
    <source>
        <dbReference type="EMBL" id="PWN55104.1"/>
    </source>
</evidence>
<dbReference type="GO" id="GO:0010181">
    <property type="term" value="F:FMN binding"/>
    <property type="evidence" value="ECO:0007669"/>
    <property type="project" value="InterPro"/>
</dbReference>
<comment type="cofactor">
    <cofactor evidence="1">
        <name>FMN</name>
        <dbReference type="ChEBI" id="CHEBI:58210"/>
    </cofactor>
</comment>
<dbReference type="PANTHER" id="PTHR30546">
    <property type="entry name" value="FLAVODOXIN-RELATED PROTEIN WRBA-RELATED"/>
    <property type="match status" value="1"/>
</dbReference>
<reference evidence="5 6" key="1">
    <citation type="submission" date="2018-05" db="EMBL/GenBank/DDBJ databases">
        <title>Abyssibacter profundi OUC007T gen. nov., sp. nov, a marine bacterium isolated from seawater of the Mariana Trench.</title>
        <authorList>
            <person name="Zhou S."/>
        </authorList>
    </citation>
    <scope>NUCLEOTIDE SEQUENCE [LARGE SCALE GENOMIC DNA]</scope>
    <source>
        <strain evidence="5 6">OUC007</strain>
    </source>
</reference>
<dbReference type="RefSeq" id="WP_109721103.1">
    <property type="nucleotide sequence ID" value="NZ_QEQK01000013.1"/>
</dbReference>
<dbReference type="SUPFAM" id="SSF52218">
    <property type="entry name" value="Flavoproteins"/>
    <property type="match status" value="1"/>
</dbReference>
<dbReference type="Gene3D" id="3.40.50.360">
    <property type="match status" value="1"/>
</dbReference>
<dbReference type="GO" id="GO:0016020">
    <property type="term" value="C:membrane"/>
    <property type="evidence" value="ECO:0007669"/>
    <property type="project" value="TreeGrafter"/>
</dbReference>
<dbReference type="PROSITE" id="PS50902">
    <property type="entry name" value="FLAVODOXIN_LIKE"/>
    <property type="match status" value="1"/>
</dbReference>
<gene>
    <name evidence="5" type="ORF">DEH80_13830</name>
</gene>
<dbReference type="InterPro" id="IPR029039">
    <property type="entry name" value="Flavoprotein-like_sf"/>
</dbReference>
<dbReference type="InterPro" id="IPR001226">
    <property type="entry name" value="Flavodoxin_CS"/>
</dbReference>
<protein>
    <recommendedName>
        <fullName evidence="4">Flavodoxin-like domain-containing protein</fullName>
    </recommendedName>
</protein>
<dbReference type="Proteomes" id="UP000251800">
    <property type="component" value="Unassembled WGS sequence"/>
</dbReference>
<evidence type="ECO:0000259" key="4">
    <source>
        <dbReference type="PROSITE" id="PS50902"/>
    </source>
</evidence>
<dbReference type="OrthoDB" id="9801479at2"/>
<evidence type="ECO:0000313" key="6">
    <source>
        <dbReference type="Proteomes" id="UP000251800"/>
    </source>
</evidence>
<dbReference type="PROSITE" id="PS00201">
    <property type="entry name" value="FLAVODOXIN"/>
    <property type="match status" value="1"/>
</dbReference>
<dbReference type="PANTHER" id="PTHR30546:SF23">
    <property type="entry name" value="FLAVOPROTEIN-LIKE PROTEIN YCP4-RELATED"/>
    <property type="match status" value="1"/>
</dbReference>
<evidence type="ECO:0000256" key="1">
    <source>
        <dbReference type="ARBA" id="ARBA00001917"/>
    </source>
</evidence>